<dbReference type="InterPro" id="IPR001338">
    <property type="entry name" value="Class_I_Hydrophobin"/>
</dbReference>
<comment type="subunit">
    <text evidence="6">Self-assembles to form functional amyloid fibrils called rodlets. Self-assembly into fibrillar rodlets occurs spontaneously at hydrophobic:hydrophilic interfaces and the rodlets further associate laterally to form amphipathic monolayers.</text>
</comment>
<comment type="similarity">
    <text evidence="2 7">Belongs to the fungal hydrophobin family.</text>
</comment>
<evidence type="ECO:0000256" key="2">
    <source>
        <dbReference type="ARBA" id="ARBA00010446"/>
    </source>
</evidence>
<evidence type="ECO:0000313" key="9">
    <source>
        <dbReference type="Proteomes" id="UP001142393"/>
    </source>
</evidence>
<dbReference type="AlphaFoldDB" id="A0A9W8P747"/>
<dbReference type="GO" id="GO:0005199">
    <property type="term" value="F:structural constituent of cell wall"/>
    <property type="evidence" value="ECO:0007669"/>
    <property type="project" value="InterPro"/>
</dbReference>
<evidence type="ECO:0000313" key="8">
    <source>
        <dbReference type="EMBL" id="KAJ3748341.1"/>
    </source>
</evidence>
<evidence type="ECO:0000256" key="5">
    <source>
        <dbReference type="ARBA" id="ARBA00023157"/>
    </source>
</evidence>
<protein>
    <recommendedName>
        <fullName evidence="7">Hydrophobin</fullName>
    </recommendedName>
</protein>
<dbReference type="GO" id="GO:0009277">
    <property type="term" value="C:fungal-type cell wall"/>
    <property type="evidence" value="ECO:0007669"/>
    <property type="project" value="InterPro"/>
</dbReference>
<keyword evidence="5 7" id="KW-1015">Disulfide bond</keyword>
<comment type="subcellular location">
    <subcellularLocation>
        <location evidence="1 7">Secreted</location>
        <location evidence="1 7">Cell wall</location>
    </subcellularLocation>
</comment>
<proteinExistence type="inferred from homology"/>
<evidence type="ECO:0000256" key="6">
    <source>
        <dbReference type="ARBA" id="ARBA00093546"/>
    </source>
</evidence>
<keyword evidence="9" id="KW-1185">Reference proteome</keyword>
<dbReference type="CDD" id="cd23507">
    <property type="entry name" value="hydrophobin_I"/>
    <property type="match status" value="1"/>
</dbReference>
<evidence type="ECO:0000256" key="1">
    <source>
        <dbReference type="ARBA" id="ARBA00004191"/>
    </source>
</evidence>
<organism evidence="8 9">
    <name type="scientific">Lentinula detonsa</name>
    <dbReference type="NCBI Taxonomy" id="2804962"/>
    <lineage>
        <taxon>Eukaryota</taxon>
        <taxon>Fungi</taxon>
        <taxon>Dikarya</taxon>
        <taxon>Basidiomycota</taxon>
        <taxon>Agaricomycotina</taxon>
        <taxon>Agaricomycetes</taxon>
        <taxon>Agaricomycetidae</taxon>
        <taxon>Agaricales</taxon>
        <taxon>Marasmiineae</taxon>
        <taxon>Omphalotaceae</taxon>
        <taxon>Lentinula</taxon>
    </lineage>
</organism>
<feature type="signal peptide" evidence="7">
    <location>
        <begin position="1"/>
        <end position="22"/>
    </location>
</feature>
<dbReference type="Proteomes" id="UP001142393">
    <property type="component" value="Unassembled WGS sequence"/>
</dbReference>
<dbReference type="EMBL" id="JANVFU010000002">
    <property type="protein sequence ID" value="KAJ3748341.1"/>
    <property type="molecule type" value="Genomic_DNA"/>
</dbReference>
<feature type="chain" id="PRO_5041012630" description="Hydrophobin" evidence="7">
    <location>
        <begin position="23"/>
        <end position="136"/>
    </location>
</feature>
<evidence type="ECO:0000256" key="4">
    <source>
        <dbReference type="ARBA" id="ARBA00022525"/>
    </source>
</evidence>
<dbReference type="Pfam" id="PF01185">
    <property type="entry name" value="Hydrophobin"/>
    <property type="match status" value="1"/>
</dbReference>
<keyword evidence="3 7" id="KW-0134">Cell wall</keyword>
<accession>A0A9W8P747</accession>
<comment type="caution">
    <text evidence="8">The sequence shown here is derived from an EMBL/GenBank/DDBJ whole genome shotgun (WGS) entry which is preliminary data.</text>
</comment>
<keyword evidence="4 7" id="KW-0964">Secreted</keyword>
<evidence type="ECO:0000256" key="7">
    <source>
        <dbReference type="RuleBase" id="RU365009"/>
    </source>
</evidence>
<name>A0A9W8P747_9AGAR</name>
<reference evidence="8 9" key="1">
    <citation type="journal article" date="2023" name="Proc. Natl. Acad. Sci. U.S.A.">
        <title>A global phylogenomic analysis of the shiitake genus Lentinula.</title>
        <authorList>
            <person name="Sierra-Patev S."/>
            <person name="Min B."/>
            <person name="Naranjo-Ortiz M."/>
            <person name="Looney B."/>
            <person name="Konkel Z."/>
            <person name="Slot J.C."/>
            <person name="Sakamoto Y."/>
            <person name="Steenwyk J.L."/>
            <person name="Rokas A."/>
            <person name="Carro J."/>
            <person name="Camarero S."/>
            <person name="Ferreira P."/>
            <person name="Molpeceres G."/>
            <person name="Ruiz-Duenas F.J."/>
            <person name="Serrano A."/>
            <person name="Henrissat B."/>
            <person name="Drula E."/>
            <person name="Hughes K.W."/>
            <person name="Mata J.L."/>
            <person name="Ishikawa N.K."/>
            <person name="Vargas-Isla R."/>
            <person name="Ushijima S."/>
            <person name="Smith C.A."/>
            <person name="Donoghue J."/>
            <person name="Ahrendt S."/>
            <person name="Andreopoulos W."/>
            <person name="He G."/>
            <person name="LaButti K."/>
            <person name="Lipzen A."/>
            <person name="Ng V."/>
            <person name="Riley R."/>
            <person name="Sandor L."/>
            <person name="Barry K."/>
            <person name="Martinez A.T."/>
            <person name="Xiao Y."/>
            <person name="Gibbons J.G."/>
            <person name="Terashima K."/>
            <person name="Grigoriev I.V."/>
            <person name="Hibbett D."/>
        </authorList>
    </citation>
    <scope>NUCLEOTIDE SEQUENCE [LARGE SCALE GENOMIC DNA]</scope>
    <source>
        <strain evidence="8 9">TFB7810</strain>
    </source>
</reference>
<dbReference type="SMART" id="SM00075">
    <property type="entry name" value="HYDRO"/>
    <property type="match status" value="1"/>
</dbReference>
<keyword evidence="7" id="KW-0732">Signal</keyword>
<evidence type="ECO:0000256" key="3">
    <source>
        <dbReference type="ARBA" id="ARBA00022512"/>
    </source>
</evidence>
<sequence>MFSRISTVAFYALFAFAILAAATPGGKPTTTTPPITTTVTVTAVSTTTTVTASQCTTGDLQCCDSTEKAGSAAGAALLGLLGVVVQDVDVLLGLTCDPITVIGVGSSGCSSNVVCCEDNSWVGCSLVSIGCVPVIL</sequence>
<gene>
    <name evidence="8" type="ORF">DFH05DRAFT_1472288</name>
</gene>